<dbReference type="AlphaFoldDB" id="A0AAD9KFE0"/>
<comment type="caution">
    <text evidence="4">The sequence shown here is derived from an EMBL/GenBank/DDBJ whole genome shotgun (WGS) entry which is preliminary data.</text>
</comment>
<dbReference type="SMART" id="SM00248">
    <property type="entry name" value="ANK"/>
    <property type="match status" value="5"/>
</dbReference>
<keyword evidence="5" id="KW-1185">Reference proteome</keyword>
<dbReference type="PROSITE" id="PS50088">
    <property type="entry name" value="ANK_REPEAT"/>
    <property type="match status" value="3"/>
</dbReference>
<proteinExistence type="predicted"/>
<accession>A0AAD9KFE0</accession>
<dbReference type="PROSITE" id="PS50297">
    <property type="entry name" value="ANK_REP_REGION"/>
    <property type="match status" value="3"/>
</dbReference>
<gene>
    <name evidence="4" type="ORF">NP493_1148g00016</name>
</gene>
<dbReference type="InterPro" id="IPR002110">
    <property type="entry name" value="Ankyrin_rpt"/>
</dbReference>
<evidence type="ECO:0000313" key="4">
    <source>
        <dbReference type="EMBL" id="KAK2170598.1"/>
    </source>
</evidence>
<organism evidence="4 5">
    <name type="scientific">Ridgeia piscesae</name>
    <name type="common">Tubeworm</name>
    <dbReference type="NCBI Taxonomy" id="27915"/>
    <lineage>
        <taxon>Eukaryota</taxon>
        <taxon>Metazoa</taxon>
        <taxon>Spiralia</taxon>
        <taxon>Lophotrochozoa</taxon>
        <taxon>Annelida</taxon>
        <taxon>Polychaeta</taxon>
        <taxon>Sedentaria</taxon>
        <taxon>Canalipalpata</taxon>
        <taxon>Sabellida</taxon>
        <taxon>Siboglinidae</taxon>
        <taxon>Ridgeia</taxon>
    </lineage>
</organism>
<feature type="repeat" description="ANK" evidence="3">
    <location>
        <begin position="150"/>
        <end position="174"/>
    </location>
</feature>
<evidence type="ECO:0000256" key="1">
    <source>
        <dbReference type="ARBA" id="ARBA00022737"/>
    </source>
</evidence>
<protein>
    <submittedName>
        <fullName evidence="4">Uncharacterized protein</fullName>
    </submittedName>
</protein>
<dbReference type="Gene3D" id="1.25.40.20">
    <property type="entry name" value="Ankyrin repeat-containing domain"/>
    <property type="match status" value="2"/>
</dbReference>
<feature type="repeat" description="ANK" evidence="3">
    <location>
        <begin position="117"/>
        <end position="149"/>
    </location>
</feature>
<dbReference type="Pfam" id="PF12796">
    <property type="entry name" value="Ank_2"/>
    <property type="match status" value="1"/>
</dbReference>
<keyword evidence="2 3" id="KW-0040">ANK repeat</keyword>
<dbReference type="Proteomes" id="UP001209878">
    <property type="component" value="Unassembled WGS sequence"/>
</dbReference>
<evidence type="ECO:0000256" key="2">
    <source>
        <dbReference type="ARBA" id="ARBA00023043"/>
    </source>
</evidence>
<dbReference type="PANTHER" id="PTHR24171">
    <property type="entry name" value="ANKYRIN REPEAT DOMAIN-CONTAINING PROTEIN 39-RELATED"/>
    <property type="match status" value="1"/>
</dbReference>
<dbReference type="SUPFAM" id="SSF48403">
    <property type="entry name" value="Ankyrin repeat"/>
    <property type="match status" value="1"/>
</dbReference>
<keyword evidence="1" id="KW-0677">Repeat</keyword>
<feature type="repeat" description="ANK" evidence="3">
    <location>
        <begin position="84"/>
        <end position="116"/>
    </location>
</feature>
<dbReference type="PRINTS" id="PR01415">
    <property type="entry name" value="ANKYRIN"/>
</dbReference>
<dbReference type="InterPro" id="IPR036770">
    <property type="entry name" value="Ankyrin_rpt-contain_sf"/>
</dbReference>
<evidence type="ECO:0000256" key="3">
    <source>
        <dbReference type="PROSITE-ProRule" id="PRU00023"/>
    </source>
</evidence>
<name>A0AAD9KFE0_RIDPI</name>
<dbReference type="EMBL" id="JAODUO010001146">
    <property type="protein sequence ID" value="KAK2170598.1"/>
    <property type="molecule type" value="Genomic_DNA"/>
</dbReference>
<reference evidence="4" key="1">
    <citation type="journal article" date="2023" name="Mol. Biol. Evol.">
        <title>Third-Generation Sequencing Reveals the Adaptive Role of the Epigenome in Three Deep-Sea Polychaetes.</title>
        <authorList>
            <person name="Perez M."/>
            <person name="Aroh O."/>
            <person name="Sun Y."/>
            <person name="Lan Y."/>
            <person name="Juniper S.K."/>
            <person name="Young C.R."/>
            <person name="Angers B."/>
            <person name="Qian P.Y."/>
        </authorList>
    </citation>
    <scope>NUCLEOTIDE SEQUENCE</scope>
    <source>
        <strain evidence="4">R07B-5</strain>
    </source>
</reference>
<evidence type="ECO:0000313" key="5">
    <source>
        <dbReference type="Proteomes" id="UP001209878"/>
    </source>
</evidence>
<sequence>MMSYYYMYPHNQEDHLLHAIETGNIRSVQRLMSAGISPNTVLHSELRRESATVLATAALEGQVHIMKYLLKLPNLLVNGKDSLFSRNALHWACVGGHFEVAELLLAHSVDVNSTDRDNMTPIIQAAMSGWTDIVKMLIDNGANVNQLDRMHSSALHYAAFHGRTQIVTLLIKAGCVLNHPAIFGHGTPLANLVYHADFYNCQLLIEAGYSLKNDAWIPDYHASMQNGVCSEIVDFLMHVYCNAAPLVCLCRNLVRHQVSLSGPVLEEKICKLPLPNKLIHSVRLDDVI</sequence>